<dbReference type="EMBL" id="BDEC01000086">
    <property type="protein sequence ID" value="GBD68970.1"/>
    <property type="molecule type" value="Genomic_DNA"/>
</dbReference>
<keyword evidence="3 11" id="KW-0808">Transferase</keyword>
<proteinExistence type="predicted"/>
<evidence type="ECO:0000256" key="8">
    <source>
        <dbReference type="SAM" id="MobiDB-lite"/>
    </source>
</evidence>
<name>A0A2H6CVH0_TETHA</name>
<dbReference type="InterPro" id="IPR002656">
    <property type="entry name" value="Acyl_transf_3_dom"/>
</dbReference>
<dbReference type="GO" id="GO:0005886">
    <property type="term" value="C:plasma membrane"/>
    <property type="evidence" value="ECO:0007669"/>
    <property type="project" value="UniProtKB-SubCell"/>
</dbReference>
<dbReference type="Proteomes" id="UP000236214">
    <property type="component" value="Unassembled WGS sequence"/>
</dbReference>
<dbReference type="InterPro" id="IPR036514">
    <property type="entry name" value="SGNH_hydro_sf"/>
</dbReference>
<evidence type="ECO:0000256" key="3">
    <source>
        <dbReference type="ARBA" id="ARBA00022679"/>
    </source>
</evidence>
<keyword evidence="12" id="KW-1185">Reference proteome</keyword>
<dbReference type="Gene3D" id="3.40.50.1110">
    <property type="entry name" value="SGNH hydrolase"/>
    <property type="match status" value="1"/>
</dbReference>
<protein>
    <submittedName>
        <fullName evidence="11">O-acetyltransferase</fullName>
    </submittedName>
</protein>
<evidence type="ECO:0000259" key="10">
    <source>
        <dbReference type="Pfam" id="PF01757"/>
    </source>
</evidence>
<keyword evidence="4 9" id="KW-0812">Transmembrane</keyword>
<feature type="region of interest" description="Disordered" evidence="8">
    <location>
        <begin position="416"/>
        <end position="448"/>
    </location>
</feature>
<dbReference type="Pfam" id="PF01757">
    <property type="entry name" value="Acyl_transf_3"/>
    <property type="match status" value="1"/>
</dbReference>
<feature type="domain" description="Acyltransferase 3" evidence="10">
    <location>
        <begin position="13"/>
        <end position="345"/>
    </location>
</feature>
<dbReference type="InterPro" id="IPR050879">
    <property type="entry name" value="Acyltransferase_3"/>
</dbReference>
<feature type="transmembrane region" description="Helical" evidence="9">
    <location>
        <begin position="12"/>
        <end position="32"/>
    </location>
</feature>
<feature type="transmembrane region" description="Helical" evidence="9">
    <location>
        <begin position="38"/>
        <end position="59"/>
    </location>
</feature>
<dbReference type="AlphaFoldDB" id="A0A2H6CVH0"/>
<evidence type="ECO:0000256" key="6">
    <source>
        <dbReference type="ARBA" id="ARBA00023136"/>
    </source>
</evidence>
<evidence type="ECO:0000256" key="2">
    <source>
        <dbReference type="ARBA" id="ARBA00022475"/>
    </source>
</evidence>
<dbReference type="CDD" id="cd01840">
    <property type="entry name" value="SGNH_hydrolase_yrhL_like"/>
    <property type="match status" value="1"/>
</dbReference>
<feature type="transmembrane region" description="Helical" evidence="9">
    <location>
        <begin position="263"/>
        <end position="286"/>
    </location>
</feature>
<dbReference type="GO" id="GO:0009103">
    <property type="term" value="P:lipopolysaccharide biosynthetic process"/>
    <property type="evidence" value="ECO:0007669"/>
    <property type="project" value="TreeGrafter"/>
</dbReference>
<comment type="caution">
    <text evidence="11">The sequence shown here is derived from an EMBL/GenBank/DDBJ whole genome shotgun (WGS) entry which is preliminary data.</text>
</comment>
<evidence type="ECO:0000313" key="11">
    <source>
        <dbReference type="EMBL" id="GBD68970.1"/>
    </source>
</evidence>
<sequence length="629" mass="72058">MEKKRIKNSRYITGIDGIRTLAVIGVILYHLLPSYLPGGYLGVPILLVISGYLITDLLRQEWKQNEKIDVLKFYIRRLKRLYPSLVTVLVVSTAYITLFQRNLLNNIRGAVFSSLLYVNNWWQIDHGLSYFDRFGNESPFTHLWTMAVEGQNYLIWPLLFILLIKFVRRKDWIFYILTIGGLLSAIGMAVGFTPGEDPTRIYYGTDTRIFSILIGNALAFIWPSTRLKEEIPDSAKKILNTAGLASLFLLIVSYIFMDDRFSFPYYGGIYFVSVVTAVLVAVTAHPGASLNRWLTNPVFSYLGKRSYGIYLYQFPVMIFYEAKVNVANNVWLHVFIELALIVLCSELSYRFIEEPLRKFDYKKTWTMIKGWFSKPILSKQKAVGIASFIVVLIASIGVSIAPSSAVNANQAEFQEEIQENKQAAQKTKNEDDTNDSEEETQDTATDENILETYSTDIDHVTEKYGLTEKQVKQARETEVTAFGDSVLLGSTKNIQEIFPDAVIDADVGRQLYDSVDLLQELKDEDNLKENVVLALGSNGYADEAQFDDLMDVIGDRKVYLINVRVPTQRWQNDNNSLFKKMNDKYKRITLVDWYDLSNENTNWFREDQVHPTDVGRVEYTSLLAEKILE</sequence>
<feature type="transmembrane region" description="Helical" evidence="9">
    <location>
        <begin position="80"/>
        <end position="98"/>
    </location>
</feature>
<dbReference type="GO" id="GO:0016747">
    <property type="term" value="F:acyltransferase activity, transferring groups other than amino-acyl groups"/>
    <property type="evidence" value="ECO:0007669"/>
    <property type="project" value="InterPro"/>
</dbReference>
<evidence type="ECO:0000256" key="9">
    <source>
        <dbReference type="SAM" id="Phobius"/>
    </source>
</evidence>
<evidence type="ECO:0000256" key="5">
    <source>
        <dbReference type="ARBA" id="ARBA00022989"/>
    </source>
</evidence>
<keyword evidence="2" id="KW-1003">Cell membrane</keyword>
<feature type="transmembrane region" description="Helical" evidence="9">
    <location>
        <begin position="237"/>
        <end position="257"/>
    </location>
</feature>
<reference evidence="11 12" key="1">
    <citation type="submission" date="2016-05" db="EMBL/GenBank/DDBJ databases">
        <title>Whole genome sequencing of Tetragenococcus halophilus subsp. halophilus NISL 7118.</title>
        <authorList>
            <person name="Shiwa Y."/>
            <person name="Nishimura I."/>
            <person name="Yoshikawa H."/>
            <person name="Koyama Y."/>
            <person name="Oguma T."/>
        </authorList>
    </citation>
    <scope>NUCLEOTIDE SEQUENCE [LARGE SCALE GENOMIC DNA]</scope>
    <source>
        <strain evidence="11 12">NISL 7118</strain>
    </source>
</reference>
<accession>A0A2H6CVH0</accession>
<feature type="transmembrane region" description="Helical" evidence="9">
    <location>
        <begin position="330"/>
        <end position="352"/>
    </location>
</feature>
<gene>
    <name evidence="11" type="ORF">TEHN7118_1776</name>
</gene>
<dbReference type="RefSeq" id="WP_103103628.1">
    <property type="nucleotide sequence ID" value="NZ_BDEC01000086.1"/>
</dbReference>
<feature type="transmembrane region" description="Helical" evidence="9">
    <location>
        <begin position="150"/>
        <end position="167"/>
    </location>
</feature>
<feature type="transmembrane region" description="Helical" evidence="9">
    <location>
        <begin position="207"/>
        <end position="225"/>
    </location>
</feature>
<keyword evidence="5 9" id="KW-1133">Transmembrane helix</keyword>
<organism evidence="11 12">
    <name type="scientific">Tetragenococcus halophilus subsp. halophilus</name>
    <dbReference type="NCBI Taxonomy" id="1513897"/>
    <lineage>
        <taxon>Bacteria</taxon>
        <taxon>Bacillati</taxon>
        <taxon>Bacillota</taxon>
        <taxon>Bacilli</taxon>
        <taxon>Lactobacillales</taxon>
        <taxon>Enterococcaceae</taxon>
        <taxon>Tetragenococcus</taxon>
    </lineage>
</organism>
<evidence type="ECO:0000313" key="12">
    <source>
        <dbReference type="Proteomes" id="UP000236214"/>
    </source>
</evidence>
<feature type="compositionally biased region" description="Acidic residues" evidence="8">
    <location>
        <begin position="432"/>
        <end position="448"/>
    </location>
</feature>
<dbReference type="PANTHER" id="PTHR23028:SF53">
    <property type="entry name" value="ACYL_TRANSF_3 DOMAIN-CONTAINING PROTEIN"/>
    <property type="match status" value="1"/>
</dbReference>
<evidence type="ECO:0000256" key="4">
    <source>
        <dbReference type="ARBA" id="ARBA00022692"/>
    </source>
</evidence>
<dbReference type="PANTHER" id="PTHR23028">
    <property type="entry name" value="ACETYLTRANSFERASE"/>
    <property type="match status" value="1"/>
</dbReference>
<evidence type="ECO:0000256" key="7">
    <source>
        <dbReference type="ARBA" id="ARBA00023315"/>
    </source>
</evidence>
<evidence type="ECO:0000256" key="1">
    <source>
        <dbReference type="ARBA" id="ARBA00004651"/>
    </source>
</evidence>
<keyword evidence="6 9" id="KW-0472">Membrane</keyword>
<keyword evidence="7" id="KW-0012">Acyltransferase</keyword>
<feature type="transmembrane region" description="Helical" evidence="9">
    <location>
        <begin position="382"/>
        <end position="401"/>
    </location>
</feature>
<feature type="transmembrane region" description="Helical" evidence="9">
    <location>
        <begin position="307"/>
        <end position="324"/>
    </location>
</feature>
<feature type="transmembrane region" description="Helical" evidence="9">
    <location>
        <begin position="174"/>
        <end position="195"/>
    </location>
</feature>
<dbReference type="SUPFAM" id="SSF52266">
    <property type="entry name" value="SGNH hydrolase"/>
    <property type="match status" value="1"/>
</dbReference>
<comment type="subcellular location">
    <subcellularLocation>
        <location evidence="1">Cell membrane</location>
        <topology evidence="1">Multi-pass membrane protein</topology>
    </subcellularLocation>
</comment>